<dbReference type="Proteomes" id="UP001141552">
    <property type="component" value="Unassembled WGS sequence"/>
</dbReference>
<evidence type="ECO:0000313" key="2">
    <source>
        <dbReference type="Proteomes" id="UP001141552"/>
    </source>
</evidence>
<sequence>MVWASCLLLKARRSIGTCNELLLKLVHPQTILKSMHSVKFFDVELVQSSLKKQGGKRTRPMPGMSALLSELRKEGCFTSTFFEPCGVWRPASASPDKMRSTRRAKKENWEIY</sequence>
<accession>A0A9Q0F0A5</accession>
<proteinExistence type="predicted"/>
<reference evidence="1" key="1">
    <citation type="submission" date="2022-02" db="EMBL/GenBank/DDBJ databases">
        <authorList>
            <person name="Henning P.M."/>
            <person name="McCubbin A.G."/>
            <person name="Shore J.S."/>
        </authorList>
    </citation>
    <scope>NUCLEOTIDE SEQUENCE</scope>
    <source>
        <strain evidence="1">F60SS</strain>
        <tissue evidence="1">Leaves</tissue>
    </source>
</reference>
<comment type="caution">
    <text evidence="1">The sequence shown here is derived from an EMBL/GenBank/DDBJ whole genome shotgun (WGS) entry which is preliminary data.</text>
</comment>
<organism evidence="1 2">
    <name type="scientific">Turnera subulata</name>
    <dbReference type="NCBI Taxonomy" id="218843"/>
    <lineage>
        <taxon>Eukaryota</taxon>
        <taxon>Viridiplantae</taxon>
        <taxon>Streptophyta</taxon>
        <taxon>Embryophyta</taxon>
        <taxon>Tracheophyta</taxon>
        <taxon>Spermatophyta</taxon>
        <taxon>Magnoliopsida</taxon>
        <taxon>eudicotyledons</taxon>
        <taxon>Gunneridae</taxon>
        <taxon>Pentapetalae</taxon>
        <taxon>rosids</taxon>
        <taxon>fabids</taxon>
        <taxon>Malpighiales</taxon>
        <taxon>Passifloraceae</taxon>
        <taxon>Turnera</taxon>
    </lineage>
</organism>
<evidence type="ECO:0000313" key="1">
    <source>
        <dbReference type="EMBL" id="KAJ4821904.1"/>
    </source>
</evidence>
<name>A0A9Q0F0A5_9ROSI</name>
<dbReference type="AlphaFoldDB" id="A0A9Q0F0A5"/>
<protein>
    <submittedName>
        <fullName evidence="1">Uncharacterized protein</fullName>
    </submittedName>
</protein>
<gene>
    <name evidence="1" type="ORF">Tsubulata_032192</name>
</gene>
<keyword evidence="2" id="KW-1185">Reference proteome</keyword>
<reference evidence="1" key="2">
    <citation type="journal article" date="2023" name="Plants (Basel)">
        <title>Annotation of the Turnera subulata (Passifloraceae) Draft Genome Reveals the S-Locus Evolved after the Divergence of Turneroideae from Passifloroideae in a Stepwise Manner.</title>
        <authorList>
            <person name="Henning P.M."/>
            <person name="Roalson E.H."/>
            <person name="Mir W."/>
            <person name="McCubbin A.G."/>
            <person name="Shore J.S."/>
        </authorList>
    </citation>
    <scope>NUCLEOTIDE SEQUENCE</scope>
    <source>
        <strain evidence="1">F60SS</strain>
    </source>
</reference>
<dbReference type="EMBL" id="JAKUCV010007817">
    <property type="protein sequence ID" value="KAJ4821904.1"/>
    <property type="molecule type" value="Genomic_DNA"/>
</dbReference>